<dbReference type="InterPro" id="IPR019587">
    <property type="entry name" value="Polyketide_cyclase/dehydratase"/>
</dbReference>
<dbReference type="PANTHER" id="PTHR36166:SF1">
    <property type="entry name" value="SRPBCC DOMAIN-CONTAINING PROTEIN"/>
    <property type="match status" value="1"/>
</dbReference>
<dbReference type="InParanoid" id="C5DB75"/>
<dbReference type="KEGG" id="lth:KLTH0A00110g"/>
<keyword evidence="2" id="KW-1185">Reference proteome</keyword>
<dbReference type="STRING" id="559295.C5DB75"/>
<dbReference type="HOGENOM" id="CLU_069867_4_1_1"/>
<dbReference type="Pfam" id="PF10604">
    <property type="entry name" value="Polyketide_cyc2"/>
    <property type="match status" value="1"/>
</dbReference>
<evidence type="ECO:0000313" key="2">
    <source>
        <dbReference type="Proteomes" id="UP000002036"/>
    </source>
</evidence>
<organism evidence="1 2">
    <name type="scientific">Lachancea thermotolerans (strain ATCC 56472 / CBS 6340 / NRRL Y-8284)</name>
    <name type="common">Yeast</name>
    <name type="synonym">Kluyveromyces thermotolerans</name>
    <dbReference type="NCBI Taxonomy" id="559295"/>
    <lineage>
        <taxon>Eukaryota</taxon>
        <taxon>Fungi</taxon>
        <taxon>Dikarya</taxon>
        <taxon>Ascomycota</taxon>
        <taxon>Saccharomycotina</taxon>
        <taxon>Saccharomycetes</taxon>
        <taxon>Saccharomycetales</taxon>
        <taxon>Saccharomycetaceae</taxon>
        <taxon>Lachancea</taxon>
    </lineage>
</organism>
<protein>
    <submittedName>
        <fullName evidence="1">KLTH0A00110p</fullName>
    </submittedName>
</protein>
<sequence length="157" mass="17622">MKVCTRVEINAPASVVRETLLDFSGHAKWNPFFTSIVLFEHDGHDLSSQIKPGDRLEVTMKDIRSGKVNKFTPTVLANTVNKFKWEGSLIGQWFFSGIHTFEFQEENGGQKCTLLQHETFSGVALPLLKPVLGGAQRNFEAMNNALKKACESQDEHK</sequence>
<dbReference type="OMA" id="SYPEWNP"/>
<accession>C5DB75</accession>
<dbReference type="AlphaFoldDB" id="C5DB75"/>
<dbReference type="Proteomes" id="UP000002036">
    <property type="component" value="Chromosome A"/>
</dbReference>
<dbReference type="Gene3D" id="3.30.530.20">
    <property type="match status" value="1"/>
</dbReference>
<dbReference type="OrthoDB" id="4036136at2759"/>
<evidence type="ECO:0000313" key="1">
    <source>
        <dbReference type="EMBL" id="CAR21032.1"/>
    </source>
</evidence>
<dbReference type="eggNOG" id="ENOG502S64G">
    <property type="taxonomic scope" value="Eukaryota"/>
</dbReference>
<proteinExistence type="predicted"/>
<dbReference type="RefSeq" id="XP_002551474.1">
    <property type="nucleotide sequence ID" value="XM_002551428.1"/>
</dbReference>
<dbReference type="SUPFAM" id="SSF55961">
    <property type="entry name" value="Bet v1-like"/>
    <property type="match status" value="1"/>
</dbReference>
<name>C5DB75_LACTC</name>
<dbReference type="PANTHER" id="PTHR36166">
    <property type="entry name" value="CHROMOSOME 9, WHOLE GENOME SHOTGUN SEQUENCE"/>
    <property type="match status" value="1"/>
</dbReference>
<dbReference type="CDD" id="cd07822">
    <property type="entry name" value="SRPBCC_4"/>
    <property type="match status" value="1"/>
</dbReference>
<dbReference type="GeneID" id="8290257"/>
<dbReference type="EMBL" id="CU928165">
    <property type="protein sequence ID" value="CAR21032.1"/>
    <property type="molecule type" value="Genomic_DNA"/>
</dbReference>
<gene>
    <name evidence="1" type="ordered locus">KLTH0A00110g</name>
</gene>
<reference evidence="1 2" key="1">
    <citation type="journal article" date="2009" name="Genome Res.">
        <title>Comparative genomics of protoploid Saccharomycetaceae.</title>
        <authorList>
            <consortium name="The Genolevures Consortium"/>
            <person name="Souciet J.-L."/>
            <person name="Dujon B."/>
            <person name="Gaillardin C."/>
            <person name="Johnston M."/>
            <person name="Baret P.V."/>
            <person name="Cliften P."/>
            <person name="Sherman D.J."/>
            <person name="Weissenbach J."/>
            <person name="Westhof E."/>
            <person name="Wincker P."/>
            <person name="Jubin C."/>
            <person name="Poulain J."/>
            <person name="Barbe V."/>
            <person name="Segurens B."/>
            <person name="Artiguenave F."/>
            <person name="Anthouard V."/>
            <person name="Vacherie B."/>
            <person name="Val M.-E."/>
            <person name="Fulton R.S."/>
            <person name="Minx P."/>
            <person name="Wilson R."/>
            <person name="Durrens P."/>
            <person name="Jean G."/>
            <person name="Marck C."/>
            <person name="Martin T."/>
            <person name="Nikolski M."/>
            <person name="Rolland T."/>
            <person name="Seret M.-L."/>
            <person name="Casaregola S."/>
            <person name="Despons L."/>
            <person name="Fairhead C."/>
            <person name="Fischer G."/>
            <person name="Lafontaine I."/>
            <person name="Leh V."/>
            <person name="Lemaire M."/>
            <person name="de Montigny J."/>
            <person name="Neuveglise C."/>
            <person name="Thierry A."/>
            <person name="Blanc-Lenfle I."/>
            <person name="Bleykasten C."/>
            <person name="Diffels J."/>
            <person name="Fritsch E."/>
            <person name="Frangeul L."/>
            <person name="Goeffon A."/>
            <person name="Jauniaux N."/>
            <person name="Kachouri-Lafond R."/>
            <person name="Payen C."/>
            <person name="Potier S."/>
            <person name="Pribylova L."/>
            <person name="Ozanne C."/>
            <person name="Richard G.-F."/>
            <person name="Sacerdot C."/>
            <person name="Straub M.-L."/>
            <person name="Talla E."/>
        </authorList>
    </citation>
    <scope>NUCLEOTIDE SEQUENCE [LARGE SCALE GENOMIC DNA]</scope>
    <source>
        <strain evidence="2">ATCC 56472 / CBS 6340 / NRRL Y-8284</strain>
    </source>
</reference>
<dbReference type="InterPro" id="IPR023393">
    <property type="entry name" value="START-like_dom_sf"/>
</dbReference>